<dbReference type="GO" id="GO:0005737">
    <property type="term" value="C:cytoplasm"/>
    <property type="evidence" value="ECO:0007669"/>
    <property type="project" value="InterPro"/>
</dbReference>
<dbReference type="GO" id="GO:0006427">
    <property type="term" value="P:histidyl-tRNA aminoacylation"/>
    <property type="evidence" value="ECO:0007669"/>
    <property type="project" value="TreeGrafter"/>
</dbReference>
<reference evidence="3 4" key="1">
    <citation type="submission" date="2020-04" db="EMBL/GenBank/DDBJ databases">
        <authorList>
            <person name="Liu A."/>
        </authorList>
    </citation>
    <scope>NUCLEOTIDE SEQUENCE [LARGE SCALE GENOMIC DNA]</scope>
    <source>
        <strain evidence="3 4">RZ02</strain>
    </source>
</reference>
<feature type="binding site" evidence="1">
    <location>
        <position position="131"/>
    </location>
    <ligand>
        <name>L-histidine</name>
        <dbReference type="ChEBI" id="CHEBI:57595"/>
    </ligand>
</feature>
<keyword evidence="4" id="KW-1185">Reference proteome</keyword>
<dbReference type="Pfam" id="PF13393">
    <property type="entry name" value="tRNA-synt_His"/>
    <property type="match status" value="1"/>
</dbReference>
<dbReference type="AlphaFoldDB" id="A0A848QNZ6"/>
<dbReference type="GO" id="GO:0004821">
    <property type="term" value="F:histidine-tRNA ligase activity"/>
    <property type="evidence" value="ECO:0007669"/>
    <property type="project" value="TreeGrafter"/>
</dbReference>
<dbReference type="EMBL" id="JABCRE010000002">
    <property type="protein sequence ID" value="NMW30838.1"/>
    <property type="molecule type" value="Genomic_DNA"/>
</dbReference>
<feature type="binding site" evidence="1">
    <location>
        <position position="135"/>
    </location>
    <ligand>
        <name>L-histidine</name>
        <dbReference type="ChEBI" id="CHEBI:57595"/>
    </ligand>
</feature>
<gene>
    <name evidence="3" type="ORF">HKD42_02040</name>
</gene>
<evidence type="ECO:0000313" key="3">
    <source>
        <dbReference type="EMBL" id="NMW30838.1"/>
    </source>
</evidence>
<keyword evidence="3" id="KW-0328">Glycosyltransferase</keyword>
<dbReference type="Gene3D" id="3.30.930.10">
    <property type="entry name" value="Bira Bifunctional Protein, Domain 2"/>
    <property type="match status" value="1"/>
</dbReference>
<dbReference type="RefSeq" id="WP_170009832.1">
    <property type="nucleotide sequence ID" value="NZ_JABCRE010000002.1"/>
</dbReference>
<dbReference type="PANTHER" id="PTHR43707:SF1">
    <property type="entry name" value="HISTIDINE--TRNA LIGASE, MITOCHONDRIAL-RELATED"/>
    <property type="match status" value="1"/>
</dbReference>
<keyword evidence="3" id="KW-0808">Transferase</keyword>
<evidence type="ECO:0000256" key="1">
    <source>
        <dbReference type="PIRSR" id="PIRSR001549-1"/>
    </source>
</evidence>
<dbReference type="InterPro" id="IPR041715">
    <property type="entry name" value="HisRS-like_core"/>
</dbReference>
<accession>A0A848QNZ6</accession>
<feature type="binding site" evidence="1">
    <location>
        <begin position="87"/>
        <end position="89"/>
    </location>
    <ligand>
        <name>L-histidine</name>
        <dbReference type="ChEBI" id="CHEBI:57595"/>
    </ligand>
</feature>
<organism evidence="3 4">
    <name type="scientific">Pontixanthobacter rizhaonensis</name>
    <dbReference type="NCBI Taxonomy" id="2730337"/>
    <lineage>
        <taxon>Bacteria</taxon>
        <taxon>Pseudomonadati</taxon>
        <taxon>Pseudomonadota</taxon>
        <taxon>Alphaproteobacteria</taxon>
        <taxon>Sphingomonadales</taxon>
        <taxon>Erythrobacteraceae</taxon>
        <taxon>Pontixanthobacter</taxon>
    </lineage>
</organism>
<evidence type="ECO:0000259" key="2">
    <source>
        <dbReference type="Pfam" id="PF13393"/>
    </source>
</evidence>
<dbReference type="GO" id="GO:0016757">
    <property type="term" value="F:glycosyltransferase activity"/>
    <property type="evidence" value="ECO:0007669"/>
    <property type="project" value="UniProtKB-KW"/>
</dbReference>
<dbReference type="PIRSF" id="PIRSF001549">
    <property type="entry name" value="His-tRNA_synth"/>
    <property type="match status" value="1"/>
</dbReference>
<evidence type="ECO:0000313" key="4">
    <source>
        <dbReference type="Proteomes" id="UP000561181"/>
    </source>
</evidence>
<protein>
    <submittedName>
        <fullName evidence="3">ATP phosphoribosyltransferase regulatory subunit</fullName>
    </submittedName>
</protein>
<dbReference type="SUPFAM" id="SSF55681">
    <property type="entry name" value="Class II aaRS and biotin synthetases"/>
    <property type="match status" value="1"/>
</dbReference>
<dbReference type="InterPro" id="IPR045864">
    <property type="entry name" value="aa-tRNA-synth_II/BPL/LPL"/>
</dbReference>
<dbReference type="InterPro" id="IPR004516">
    <property type="entry name" value="HisRS/HisZ"/>
</dbReference>
<feature type="domain" description="Class II Histidinyl-tRNA synthetase (HisRS)-like catalytic core" evidence="2">
    <location>
        <begin position="12"/>
        <end position="312"/>
    </location>
</feature>
<dbReference type="PANTHER" id="PTHR43707">
    <property type="entry name" value="HISTIDYL-TRNA SYNTHETASE"/>
    <property type="match status" value="1"/>
</dbReference>
<name>A0A848QNZ6_9SPHN</name>
<sequence length="373" mass="39819">MTNRSDDLLPIGLSDRLPAEAAIATDAMRKVLDTMDAHGYDRVRPPLVEFERSMAERMASNGDSVSARRMFRFVDPASLRTLALRSDMTVQVGRIAATSLAASQRPLRLCYAGEVAAITADQLDPARQRLQLGAEIIGTDTVAAAAEVVELAIEALKGAGATGVSVDFTLPDLVDTLAQSAMPLSDDQKSAVRRELDTKDAGGLKQAGGEAYLPLLYATGDFADAIERLRNIDAGGALASRIEGLEAIAARVSTQARVTLDPTERHGFEYQSWFGFTIYAEGVRGALGRGGTYSIRGTDEAATGFSLYLDRLIDALDETPKRDTVFLPLGYDVAAANRLRAIGWRTVAALSEDDRAAALGCTHRLEGGEAVAL</sequence>
<dbReference type="Proteomes" id="UP000561181">
    <property type="component" value="Unassembled WGS sequence"/>
</dbReference>
<comment type="caution">
    <text evidence="3">The sequence shown here is derived from an EMBL/GenBank/DDBJ whole genome shotgun (WGS) entry which is preliminary data.</text>
</comment>
<proteinExistence type="predicted"/>